<evidence type="ECO:0000256" key="2">
    <source>
        <dbReference type="ARBA" id="ARBA00022723"/>
    </source>
</evidence>
<dbReference type="InterPro" id="IPR010693">
    <property type="entry name" value="Divergent_4Fe-4S_mono-cluster"/>
</dbReference>
<evidence type="ECO:0000256" key="3">
    <source>
        <dbReference type="ARBA" id="ARBA00023004"/>
    </source>
</evidence>
<keyword evidence="4" id="KW-0411">Iron-sulfur</keyword>
<comment type="caution">
    <text evidence="8">The sequence shown here is derived from an EMBL/GenBank/DDBJ whole genome shotgun (WGS) entry which is preliminary data.</text>
</comment>
<dbReference type="EMBL" id="JAWJZF010000517">
    <property type="protein sequence ID" value="MDX2297112.1"/>
    <property type="molecule type" value="Genomic_DNA"/>
</dbReference>
<evidence type="ECO:0000259" key="7">
    <source>
        <dbReference type="Pfam" id="PF09360"/>
    </source>
</evidence>
<keyword evidence="9" id="KW-1185">Reference proteome</keyword>
<evidence type="ECO:0000259" key="6">
    <source>
        <dbReference type="Pfam" id="PF06902"/>
    </source>
</evidence>
<evidence type="ECO:0000256" key="5">
    <source>
        <dbReference type="SAM" id="MobiDB-lite"/>
    </source>
</evidence>
<dbReference type="Pfam" id="PF06902">
    <property type="entry name" value="Fer4_19"/>
    <property type="match status" value="1"/>
</dbReference>
<feature type="region of interest" description="Disordered" evidence="5">
    <location>
        <begin position="1"/>
        <end position="28"/>
    </location>
</feature>
<evidence type="ECO:0000256" key="1">
    <source>
        <dbReference type="ARBA" id="ARBA00022714"/>
    </source>
</evidence>
<keyword evidence="2" id="KW-0479">Metal-binding</keyword>
<evidence type="ECO:0000313" key="9">
    <source>
        <dbReference type="Proteomes" id="UP001278571"/>
    </source>
</evidence>
<dbReference type="InterPro" id="IPR042216">
    <property type="entry name" value="MitoNEET_CISD"/>
</dbReference>
<feature type="domain" description="Divergent 4Fe-4S mono-cluster" evidence="6">
    <location>
        <begin position="29"/>
        <end position="90"/>
    </location>
</feature>
<evidence type="ECO:0000313" key="8">
    <source>
        <dbReference type="EMBL" id="MDX2297112.1"/>
    </source>
</evidence>
<feature type="domain" description="Iron-binding zinc finger CDGSH type" evidence="7">
    <location>
        <begin position="113"/>
        <end position="151"/>
    </location>
</feature>
<dbReference type="Gene3D" id="3.40.5.90">
    <property type="entry name" value="CDGSH iron-sulfur domain, mitoNEET-type"/>
    <property type="match status" value="1"/>
</dbReference>
<accession>A0ABU4KH33</accession>
<protein>
    <submittedName>
        <fullName evidence="8">(4Fe-4S)-binding protein</fullName>
    </submittedName>
</protein>
<sequence>MTEGTADAPPGTPETPEAPSVGKPRLKEYDGEGITVTFEPRRCLHAAECVHGLPEVFDLSRRPWVLPDAAVPERVAEVIRRCPSGALQYRPAAGGAAEEPDAPTRVRRNPSGQLVVRGDLLVAGEQGVRRETRVLLCGCGASGNQPYCDHSGPCAGPGDDVAEERQEPSGTAR</sequence>
<gene>
    <name evidence="8" type="ORF">R2363_33665</name>
</gene>
<dbReference type="Pfam" id="PF09360">
    <property type="entry name" value="zf-CDGSH"/>
    <property type="match status" value="1"/>
</dbReference>
<feature type="region of interest" description="Disordered" evidence="5">
    <location>
        <begin position="143"/>
        <end position="173"/>
    </location>
</feature>
<keyword evidence="3" id="KW-0408">Iron</keyword>
<keyword evidence="1" id="KW-0001">2Fe-2S</keyword>
<name>A0ABU4KH33_9ACTN</name>
<organism evidence="8 9">
    <name type="scientific">Streptomyces roseolus</name>
    <dbReference type="NCBI Taxonomy" id="67358"/>
    <lineage>
        <taxon>Bacteria</taxon>
        <taxon>Bacillati</taxon>
        <taxon>Actinomycetota</taxon>
        <taxon>Actinomycetes</taxon>
        <taxon>Kitasatosporales</taxon>
        <taxon>Streptomycetaceae</taxon>
        <taxon>Streptomyces</taxon>
    </lineage>
</organism>
<dbReference type="Proteomes" id="UP001278571">
    <property type="component" value="Unassembled WGS sequence"/>
</dbReference>
<dbReference type="RefSeq" id="WP_319013256.1">
    <property type="nucleotide sequence ID" value="NZ_JAWJZF010000517.1"/>
</dbReference>
<dbReference type="InterPro" id="IPR018967">
    <property type="entry name" value="FeS-contain_CDGSH-typ"/>
</dbReference>
<proteinExistence type="predicted"/>
<evidence type="ECO:0000256" key="4">
    <source>
        <dbReference type="ARBA" id="ARBA00023014"/>
    </source>
</evidence>
<feature type="compositionally biased region" description="Low complexity" evidence="5">
    <location>
        <begin position="1"/>
        <end position="19"/>
    </location>
</feature>
<reference evidence="8 9" key="1">
    <citation type="submission" date="2023-10" db="EMBL/GenBank/DDBJ databases">
        <authorList>
            <person name="Wang X.X."/>
        </authorList>
    </citation>
    <scope>NUCLEOTIDE SEQUENCE [LARGE SCALE GENOMIC DNA]</scope>
    <source>
        <strain evidence="8 9">NBRC 12816</strain>
    </source>
</reference>